<feature type="domain" description="FAD/NAD(P)-binding" evidence="9">
    <location>
        <begin position="133"/>
        <end position="417"/>
    </location>
</feature>
<comment type="catalytic activity">
    <reaction evidence="4">
        <text>5,6-dihydrothymine + NAD(+) = thymine + NADH + H(+)</text>
        <dbReference type="Rhea" id="RHEA:28791"/>
        <dbReference type="ChEBI" id="CHEBI:15378"/>
        <dbReference type="ChEBI" id="CHEBI:17821"/>
        <dbReference type="ChEBI" id="CHEBI:27468"/>
        <dbReference type="ChEBI" id="CHEBI:57540"/>
        <dbReference type="ChEBI" id="CHEBI:57945"/>
        <dbReference type="EC" id="1.3.1.1"/>
    </reaction>
</comment>
<comment type="function">
    <text evidence="6">Involved in pyrimidine base degradation. Catalyzes physiologically the reduction of uracil to 5,6-dihydrouracil (DHU) by using NADH as a specific cosubstrate. It also catalyzes the reverse reaction and the reduction of thymine to 5,6-dihydrothymine (DHT).</text>
</comment>
<comment type="catalytic activity">
    <reaction evidence="5">
        <text>5,6-dihydrouracil + NAD(+) = uracil + NADH + H(+)</text>
        <dbReference type="Rhea" id="RHEA:20189"/>
        <dbReference type="ChEBI" id="CHEBI:15378"/>
        <dbReference type="ChEBI" id="CHEBI:15901"/>
        <dbReference type="ChEBI" id="CHEBI:17568"/>
        <dbReference type="ChEBI" id="CHEBI:57540"/>
        <dbReference type="ChEBI" id="CHEBI:57945"/>
        <dbReference type="EC" id="1.3.1.1"/>
    </reaction>
</comment>
<evidence type="ECO:0000259" key="10">
    <source>
        <dbReference type="Pfam" id="PF14691"/>
    </source>
</evidence>
<dbReference type="AlphaFoldDB" id="A0A433J5H5"/>
<dbReference type="RefSeq" id="WP_127000884.1">
    <property type="nucleotide sequence ID" value="NZ_JBNPXW010000014.1"/>
</dbReference>
<dbReference type="GO" id="GO:0051536">
    <property type="term" value="F:iron-sulfur cluster binding"/>
    <property type="evidence" value="ECO:0007669"/>
    <property type="project" value="InterPro"/>
</dbReference>
<dbReference type="InterPro" id="IPR036188">
    <property type="entry name" value="FAD/NAD-bd_sf"/>
</dbReference>
<dbReference type="PRINTS" id="PR00469">
    <property type="entry name" value="PNDRDTASEII"/>
</dbReference>
<evidence type="ECO:0000256" key="5">
    <source>
        <dbReference type="ARBA" id="ARBA00048792"/>
    </source>
</evidence>
<accession>A0A433J5H5</accession>
<dbReference type="EMBL" id="RZIJ01000016">
    <property type="protein sequence ID" value="RUQ67834.1"/>
    <property type="molecule type" value="Genomic_DNA"/>
</dbReference>
<gene>
    <name evidence="11" type="ORF">EJ913_19395</name>
</gene>
<dbReference type="PANTHER" id="PTHR43073">
    <property type="entry name" value="DIHYDROPYRIMIDINE DEHYDROGENASE [NADP(+)]"/>
    <property type="match status" value="1"/>
</dbReference>
<feature type="domain" description="Dihydroprymidine dehydrogenase" evidence="10">
    <location>
        <begin position="14"/>
        <end position="116"/>
    </location>
</feature>
<dbReference type="Gene3D" id="1.10.1060.10">
    <property type="entry name" value="Alpha-helical ferredoxin"/>
    <property type="match status" value="1"/>
</dbReference>
<name>A0A433J5H5_9PROT</name>
<dbReference type="SUPFAM" id="SSF46548">
    <property type="entry name" value="alpha-helical ferredoxin"/>
    <property type="match status" value="1"/>
</dbReference>
<evidence type="ECO:0000256" key="4">
    <source>
        <dbReference type="ARBA" id="ARBA00047685"/>
    </source>
</evidence>
<reference evidence="11 12" key="1">
    <citation type="submission" date="2018-12" db="EMBL/GenBank/DDBJ databases">
        <authorList>
            <person name="Yang Y."/>
        </authorList>
    </citation>
    <scope>NUCLEOTIDE SEQUENCE [LARGE SCALE GENOMIC DNA]</scope>
    <source>
        <strain evidence="11 12">GSF71</strain>
    </source>
</reference>
<dbReference type="Proteomes" id="UP000280346">
    <property type="component" value="Unassembled WGS sequence"/>
</dbReference>
<evidence type="ECO:0000256" key="6">
    <source>
        <dbReference type="ARBA" id="ARBA00049578"/>
    </source>
</evidence>
<dbReference type="PRINTS" id="PR00368">
    <property type="entry name" value="FADPNR"/>
</dbReference>
<evidence type="ECO:0000256" key="7">
    <source>
        <dbReference type="ARBA" id="ARBA00049714"/>
    </source>
</evidence>
<dbReference type="PANTHER" id="PTHR43073:SF2">
    <property type="entry name" value="DIHYDROPYRIMIDINE DEHYDROGENASE [NADP(+)]"/>
    <property type="match status" value="1"/>
</dbReference>
<evidence type="ECO:0000259" key="9">
    <source>
        <dbReference type="Pfam" id="PF07992"/>
    </source>
</evidence>
<dbReference type="Pfam" id="PF07992">
    <property type="entry name" value="Pyr_redox_2"/>
    <property type="match status" value="1"/>
</dbReference>
<dbReference type="Pfam" id="PF14691">
    <property type="entry name" value="Fer4_20"/>
    <property type="match status" value="1"/>
</dbReference>
<dbReference type="InterPro" id="IPR023753">
    <property type="entry name" value="FAD/NAD-binding_dom"/>
</dbReference>
<evidence type="ECO:0000256" key="1">
    <source>
        <dbReference type="ARBA" id="ARBA00023002"/>
    </source>
</evidence>
<evidence type="ECO:0000313" key="11">
    <source>
        <dbReference type="EMBL" id="RUQ67834.1"/>
    </source>
</evidence>
<dbReference type="EC" id="1.3.1.1" evidence="8"/>
<protein>
    <recommendedName>
        <fullName evidence="8">dihydrouracil dehydrogenase (NAD(+))</fullName>
        <ecNumber evidence="8">1.3.1.1</ecNumber>
    </recommendedName>
    <alternativeName>
        <fullName evidence="3">Dihydrothymine dehydrogenase</fullName>
    </alternativeName>
    <alternativeName>
        <fullName evidence="2">Dihydrouracil dehydrogenase</fullName>
    </alternativeName>
</protein>
<sequence>MTLTADIPPSPYADLTPPLTAVQALAESNRCLFCYDAACVRACPTGIDIPAFIRSIATGNLRGAARTILSENIMGGTCGRVCPTETLCEQACVRNTAEERPVAIGRLQRHATDRLLSTATVHPFARAEATGRRIAVVGAGPAGLACAHRLAMLGHAVTVFEAKPKAGGLNEYGLAPYKMADDFAQREVAFILGIGGIAVEHGRRLGADLSLEELQKDFDAVFLGVGLGGNNRLGIPGEGRPGVEDATAFIERVRQATPQAPVAVGRRVVVIGGGNTAVDAAIQAKRLGAETVTLVYRRGRGQMGATPWEQELAQTNGVVLVTFAAPVGINDGGVTFERTRLEEGKLAGTGETFTIAADTVLKAVGQTLDRAALAGVTLAGGKIAVDEGYRTTLAKVFAGGDCVASGADLTVQSVQDGKLAALSIHRHLSAALQAAPIETA</sequence>
<evidence type="ECO:0000313" key="12">
    <source>
        <dbReference type="Proteomes" id="UP000280346"/>
    </source>
</evidence>
<evidence type="ECO:0000256" key="3">
    <source>
        <dbReference type="ARBA" id="ARBA00032722"/>
    </source>
</evidence>
<dbReference type="InterPro" id="IPR028261">
    <property type="entry name" value="DPD_II"/>
</dbReference>
<dbReference type="Gene3D" id="3.50.50.60">
    <property type="entry name" value="FAD/NAD(P)-binding domain"/>
    <property type="match status" value="2"/>
</dbReference>
<keyword evidence="12" id="KW-1185">Reference proteome</keyword>
<organism evidence="11 12">
    <name type="scientific">Azospirillum doebereinerae</name>
    <dbReference type="NCBI Taxonomy" id="92933"/>
    <lineage>
        <taxon>Bacteria</taxon>
        <taxon>Pseudomonadati</taxon>
        <taxon>Pseudomonadota</taxon>
        <taxon>Alphaproteobacteria</taxon>
        <taxon>Rhodospirillales</taxon>
        <taxon>Azospirillaceae</taxon>
        <taxon>Azospirillum</taxon>
    </lineage>
</organism>
<proteinExistence type="predicted"/>
<dbReference type="SUPFAM" id="SSF51971">
    <property type="entry name" value="Nucleotide-binding domain"/>
    <property type="match status" value="1"/>
</dbReference>
<dbReference type="InterPro" id="IPR009051">
    <property type="entry name" value="Helical_ferredxn"/>
</dbReference>
<comment type="subunit">
    <text evidence="7">Heterotetramer of 2 PreA and 2 PreT subunits.</text>
</comment>
<comment type="caution">
    <text evidence="11">The sequence shown here is derived from an EMBL/GenBank/DDBJ whole genome shotgun (WGS) entry which is preliminary data.</text>
</comment>
<dbReference type="GO" id="GO:0004159">
    <property type="term" value="F:dihydropyrimidine dehydrogenase (NAD+) activity"/>
    <property type="evidence" value="ECO:0007669"/>
    <property type="project" value="UniProtKB-EC"/>
</dbReference>
<keyword evidence="1" id="KW-0560">Oxidoreductase</keyword>
<dbReference type="OrthoDB" id="9803192at2"/>
<evidence type="ECO:0000256" key="2">
    <source>
        <dbReference type="ARBA" id="ARBA00030119"/>
    </source>
</evidence>
<evidence type="ECO:0000256" key="8">
    <source>
        <dbReference type="ARBA" id="ARBA00049728"/>
    </source>
</evidence>